<keyword evidence="2" id="KW-1185">Reference proteome</keyword>
<evidence type="ECO:0000313" key="1">
    <source>
        <dbReference type="EMBL" id="KXG76171.1"/>
    </source>
</evidence>
<accession>A0A140L6J6</accession>
<dbReference type="RefSeq" id="WP_068555605.1">
    <property type="nucleotide sequence ID" value="NZ_LOEE01000028.1"/>
</dbReference>
<proteinExistence type="predicted"/>
<name>A0A140L6J6_9FIRM</name>
<evidence type="ECO:0000313" key="2">
    <source>
        <dbReference type="Proteomes" id="UP000070456"/>
    </source>
</evidence>
<reference evidence="1 2" key="1">
    <citation type="submission" date="2015-12" db="EMBL/GenBank/DDBJ databases">
        <title>Draft genome sequence of the thermoanaerobe Thermotalea metallivorans, an isolate from the runoff channel of the Great Artesian Basin, Australia.</title>
        <authorList>
            <person name="Patel B.K."/>
        </authorList>
    </citation>
    <scope>NUCLEOTIDE SEQUENCE [LARGE SCALE GENOMIC DNA]</scope>
    <source>
        <strain evidence="1 2">B2-1</strain>
    </source>
</reference>
<dbReference type="EMBL" id="LOEE01000028">
    <property type="protein sequence ID" value="KXG76171.1"/>
    <property type="molecule type" value="Genomic_DNA"/>
</dbReference>
<dbReference type="Proteomes" id="UP000070456">
    <property type="component" value="Unassembled WGS sequence"/>
</dbReference>
<protein>
    <submittedName>
        <fullName evidence="1">Uncharacterized protein</fullName>
    </submittedName>
</protein>
<sequence length="78" mass="9371">MSHKHHRPKCKCIDRDREKCKALLCRLEEEYCRKRCALKEAIKDTECRLKALKDELDALDKCYEKEVRAIKKQCESRC</sequence>
<dbReference type="AlphaFoldDB" id="A0A140L6J6"/>
<comment type="caution">
    <text evidence="1">The sequence shown here is derived from an EMBL/GenBank/DDBJ whole genome shotgun (WGS) entry which is preliminary data.</text>
</comment>
<organism evidence="1 2">
    <name type="scientific">Thermotalea metallivorans</name>
    <dbReference type="NCBI Taxonomy" id="520762"/>
    <lineage>
        <taxon>Bacteria</taxon>
        <taxon>Bacillati</taxon>
        <taxon>Bacillota</taxon>
        <taxon>Clostridia</taxon>
        <taxon>Peptostreptococcales</taxon>
        <taxon>Thermotaleaceae</taxon>
        <taxon>Thermotalea</taxon>
    </lineage>
</organism>
<gene>
    <name evidence="1" type="ORF">AN619_11280</name>
</gene>